<dbReference type="InterPro" id="IPR050107">
    <property type="entry name" value="ABC_carbohydrate_import_ATPase"/>
</dbReference>
<evidence type="ECO:0000256" key="6">
    <source>
        <dbReference type="ARBA" id="ARBA00023136"/>
    </source>
</evidence>
<reference evidence="8 9" key="1">
    <citation type="submission" date="2020-03" db="EMBL/GenBank/DDBJ databases">
        <title>Whole genome shotgun sequence of Phytohabitans flavus NBRC 107702.</title>
        <authorList>
            <person name="Komaki H."/>
            <person name="Tamura T."/>
        </authorList>
    </citation>
    <scope>NUCLEOTIDE SEQUENCE [LARGE SCALE GENOMIC DNA]</scope>
    <source>
        <strain evidence="8 9">NBRC 107702</strain>
    </source>
</reference>
<gene>
    <name evidence="8" type="ORF">Pflav_029470</name>
</gene>
<dbReference type="Pfam" id="PF00005">
    <property type="entry name" value="ABC_tran"/>
    <property type="match status" value="1"/>
</dbReference>
<keyword evidence="6" id="KW-0472">Membrane</keyword>
<name>A0A6F8XRV9_9ACTN</name>
<sequence length="85" mass="8675">MTLELRGVRKAFGGVEVLHGVDLIGRSGEVLAVVGANGAGKSTLIRILSGAESMDAGSCASTGPLWSCARRTTPMRTASAPCTRS</sequence>
<organism evidence="8 9">
    <name type="scientific">Phytohabitans flavus</name>
    <dbReference type="NCBI Taxonomy" id="1076124"/>
    <lineage>
        <taxon>Bacteria</taxon>
        <taxon>Bacillati</taxon>
        <taxon>Actinomycetota</taxon>
        <taxon>Actinomycetes</taxon>
        <taxon>Micromonosporales</taxon>
        <taxon>Micromonosporaceae</taxon>
    </lineage>
</organism>
<dbReference type="PANTHER" id="PTHR43790:SF3">
    <property type="entry name" value="D-ALLOSE IMPORT ATP-BINDING PROTEIN ALSA-RELATED"/>
    <property type="match status" value="1"/>
</dbReference>
<keyword evidence="2" id="KW-1003">Cell membrane</keyword>
<keyword evidence="9" id="KW-1185">Reference proteome</keyword>
<evidence type="ECO:0000256" key="5">
    <source>
        <dbReference type="ARBA" id="ARBA00022967"/>
    </source>
</evidence>
<feature type="domain" description="ABC transporter" evidence="7">
    <location>
        <begin position="18"/>
        <end position="59"/>
    </location>
</feature>
<evidence type="ECO:0000256" key="1">
    <source>
        <dbReference type="ARBA" id="ARBA00022448"/>
    </source>
</evidence>
<evidence type="ECO:0000256" key="4">
    <source>
        <dbReference type="ARBA" id="ARBA00022840"/>
    </source>
</evidence>
<keyword evidence="3" id="KW-0547">Nucleotide-binding</keyword>
<dbReference type="InterPro" id="IPR027417">
    <property type="entry name" value="P-loop_NTPase"/>
</dbReference>
<protein>
    <recommendedName>
        <fullName evidence="7">ABC transporter domain-containing protein</fullName>
    </recommendedName>
</protein>
<evidence type="ECO:0000313" key="9">
    <source>
        <dbReference type="Proteomes" id="UP000502508"/>
    </source>
</evidence>
<evidence type="ECO:0000256" key="2">
    <source>
        <dbReference type="ARBA" id="ARBA00022475"/>
    </source>
</evidence>
<reference evidence="8 9" key="2">
    <citation type="submission" date="2020-03" db="EMBL/GenBank/DDBJ databases">
        <authorList>
            <person name="Ichikawa N."/>
            <person name="Kimura A."/>
            <person name="Kitahashi Y."/>
            <person name="Uohara A."/>
        </authorList>
    </citation>
    <scope>NUCLEOTIDE SEQUENCE [LARGE SCALE GENOMIC DNA]</scope>
    <source>
        <strain evidence="8 9">NBRC 107702</strain>
    </source>
</reference>
<dbReference type="KEGG" id="pfla:Pflav_029470"/>
<dbReference type="Gene3D" id="3.40.50.300">
    <property type="entry name" value="P-loop containing nucleotide triphosphate hydrolases"/>
    <property type="match status" value="1"/>
</dbReference>
<evidence type="ECO:0000313" key="8">
    <source>
        <dbReference type="EMBL" id="BCB76537.1"/>
    </source>
</evidence>
<dbReference type="InterPro" id="IPR003439">
    <property type="entry name" value="ABC_transporter-like_ATP-bd"/>
</dbReference>
<evidence type="ECO:0000259" key="7">
    <source>
        <dbReference type="Pfam" id="PF00005"/>
    </source>
</evidence>
<proteinExistence type="predicted"/>
<evidence type="ECO:0000256" key="3">
    <source>
        <dbReference type="ARBA" id="ARBA00022741"/>
    </source>
</evidence>
<dbReference type="GO" id="GO:0016887">
    <property type="term" value="F:ATP hydrolysis activity"/>
    <property type="evidence" value="ECO:0007669"/>
    <property type="project" value="InterPro"/>
</dbReference>
<accession>A0A6F8XRV9</accession>
<keyword evidence="5" id="KW-1278">Translocase</keyword>
<dbReference type="Proteomes" id="UP000502508">
    <property type="component" value="Chromosome"/>
</dbReference>
<dbReference type="PANTHER" id="PTHR43790">
    <property type="entry name" value="CARBOHYDRATE TRANSPORT ATP-BINDING PROTEIN MG119-RELATED"/>
    <property type="match status" value="1"/>
</dbReference>
<keyword evidence="4" id="KW-0067">ATP-binding</keyword>
<dbReference type="SUPFAM" id="SSF52540">
    <property type="entry name" value="P-loop containing nucleoside triphosphate hydrolases"/>
    <property type="match status" value="1"/>
</dbReference>
<dbReference type="EMBL" id="AP022870">
    <property type="protein sequence ID" value="BCB76537.1"/>
    <property type="molecule type" value="Genomic_DNA"/>
</dbReference>
<dbReference type="GO" id="GO:0005524">
    <property type="term" value="F:ATP binding"/>
    <property type="evidence" value="ECO:0007669"/>
    <property type="project" value="UniProtKB-KW"/>
</dbReference>
<dbReference type="AlphaFoldDB" id="A0A6F8XRV9"/>
<keyword evidence="1" id="KW-0813">Transport</keyword>